<keyword evidence="5" id="KW-1185">Reference proteome</keyword>
<sequence length="289" mass="32296">MKKFQILFYSFLLLSISSCSSNDDEGGSENPSLEAETRMNVAYGSNPQQVYDLYLPANRNTSDTKLVFLIHGGGWTGGDKNDMIAFVQYIQANHPDKAIVNVNYVLADETHFAFPNQFNDIQAIVQKLTSEREELQINPTFGMIGTSAGAHLAMMHDSKFDNGNQVVFVADIVGPTDFNDPFYVDNFPIEEHLNQLVDQNAYPAGTDFLTELSPITHVGNMTSPTCMFYGTVDPLVPEENGENMKLKLDQNGIQNDLRIYEGSHGNDWSVEAYTELQTIIDSYITTYLD</sequence>
<dbReference type="Proteomes" id="UP000552241">
    <property type="component" value="Unassembled WGS sequence"/>
</dbReference>
<keyword evidence="1 4" id="KW-0378">Hydrolase</keyword>
<dbReference type="InterPro" id="IPR029058">
    <property type="entry name" value="AB_hydrolase_fold"/>
</dbReference>
<dbReference type="InterPro" id="IPR049492">
    <property type="entry name" value="BD-FAE-like_dom"/>
</dbReference>
<organism evidence="4 5">
    <name type="scientific">Moheibacter lacus</name>
    <dbReference type="NCBI Taxonomy" id="2745851"/>
    <lineage>
        <taxon>Bacteria</taxon>
        <taxon>Pseudomonadati</taxon>
        <taxon>Bacteroidota</taxon>
        <taxon>Flavobacteriia</taxon>
        <taxon>Flavobacteriales</taxon>
        <taxon>Weeksellaceae</taxon>
        <taxon>Moheibacter</taxon>
    </lineage>
</organism>
<keyword evidence="2" id="KW-0732">Signal</keyword>
<evidence type="ECO:0000313" key="5">
    <source>
        <dbReference type="Proteomes" id="UP000552241"/>
    </source>
</evidence>
<evidence type="ECO:0000256" key="2">
    <source>
        <dbReference type="SAM" id="SignalP"/>
    </source>
</evidence>
<evidence type="ECO:0000259" key="3">
    <source>
        <dbReference type="Pfam" id="PF20434"/>
    </source>
</evidence>
<feature type="signal peptide" evidence="2">
    <location>
        <begin position="1"/>
        <end position="21"/>
    </location>
</feature>
<dbReference type="GO" id="GO:0016787">
    <property type="term" value="F:hydrolase activity"/>
    <property type="evidence" value="ECO:0007669"/>
    <property type="project" value="UniProtKB-KW"/>
</dbReference>
<comment type="caution">
    <text evidence="4">The sequence shown here is derived from an EMBL/GenBank/DDBJ whole genome shotgun (WGS) entry which is preliminary data.</text>
</comment>
<dbReference type="PANTHER" id="PTHR48081">
    <property type="entry name" value="AB HYDROLASE SUPERFAMILY PROTEIN C4A8.06C"/>
    <property type="match status" value="1"/>
</dbReference>
<evidence type="ECO:0000313" key="4">
    <source>
        <dbReference type="EMBL" id="MBA5630136.1"/>
    </source>
</evidence>
<dbReference type="Pfam" id="PF20434">
    <property type="entry name" value="BD-FAE"/>
    <property type="match status" value="1"/>
</dbReference>
<protein>
    <submittedName>
        <fullName evidence="4">Alpha/beta hydrolase</fullName>
    </submittedName>
</protein>
<dbReference type="SUPFAM" id="SSF53474">
    <property type="entry name" value="alpha/beta-Hydrolases"/>
    <property type="match status" value="1"/>
</dbReference>
<dbReference type="RefSeq" id="WP_182043740.1">
    <property type="nucleotide sequence ID" value="NZ_JACDZE010000003.1"/>
</dbReference>
<dbReference type="InterPro" id="IPR050300">
    <property type="entry name" value="GDXG_lipolytic_enzyme"/>
</dbReference>
<dbReference type="PROSITE" id="PS51257">
    <property type="entry name" value="PROKAR_LIPOPROTEIN"/>
    <property type="match status" value="1"/>
</dbReference>
<dbReference type="Gene3D" id="3.40.50.1820">
    <property type="entry name" value="alpha/beta hydrolase"/>
    <property type="match status" value="1"/>
</dbReference>
<evidence type="ECO:0000256" key="1">
    <source>
        <dbReference type="ARBA" id="ARBA00022801"/>
    </source>
</evidence>
<feature type="domain" description="BD-FAE-like" evidence="3">
    <location>
        <begin position="52"/>
        <end position="248"/>
    </location>
</feature>
<dbReference type="AlphaFoldDB" id="A0A838ZT29"/>
<gene>
    <name evidence="4" type="ORF">HU137_10165</name>
</gene>
<name>A0A838ZT29_9FLAO</name>
<proteinExistence type="predicted"/>
<reference evidence="4 5" key="1">
    <citation type="submission" date="2020-07" db="EMBL/GenBank/DDBJ databases">
        <title>Moheibacter lacus sp. nov., a member of the family Flavobacteriaceae isolated from freshwater lake sediment.</title>
        <authorList>
            <person name="Liu Y."/>
        </authorList>
    </citation>
    <scope>NUCLEOTIDE SEQUENCE [LARGE SCALE GENOMIC DNA]</scope>
    <source>
        <strain evidence="4 5">BDHS18</strain>
    </source>
</reference>
<dbReference type="EMBL" id="JACDZE010000003">
    <property type="protein sequence ID" value="MBA5630136.1"/>
    <property type="molecule type" value="Genomic_DNA"/>
</dbReference>
<feature type="chain" id="PRO_5033047473" evidence="2">
    <location>
        <begin position="22"/>
        <end position="289"/>
    </location>
</feature>
<accession>A0A838ZT29</accession>